<gene>
    <name evidence="10" type="ORF">C1SCF055_LOCUS44562</name>
</gene>
<protein>
    <recommendedName>
        <fullName evidence="7">Metalloendopeptidase</fullName>
        <ecNumber evidence="7">3.4.24.-</ecNumber>
    </recommendedName>
</protein>
<comment type="caution">
    <text evidence="6">Lacks conserved residue(s) required for the propagation of feature annotation.</text>
</comment>
<feature type="domain" description="Peptidase M12A" evidence="9">
    <location>
        <begin position="219"/>
        <end position="440"/>
    </location>
</feature>
<dbReference type="PROSITE" id="PS51864">
    <property type="entry name" value="ASTACIN"/>
    <property type="match status" value="1"/>
</dbReference>
<keyword evidence="1 6" id="KW-0645">Protease</keyword>
<reference evidence="10" key="1">
    <citation type="submission" date="2022-10" db="EMBL/GenBank/DDBJ databases">
        <authorList>
            <person name="Chen Y."/>
            <person name="Dougan E. K."/>
            <person name="Chan C."/>
            <person name="Rhodes N."/>
            <person name="Thang M."/>
        </authorList>
    </citation>
    <scope>NUCLEOTIDE SEQUENCE</scope>
</reference>
<keyword evidence="8" id="KW-1133">Transmembrane helix</keyword>
<dbReference type="EMBL" id="CAMXCT010006790">
    <property type="protein sequence ID" value="CAI4020119.1"/>
    <property type="molecule type" value="Genomic_DNA"/>
</dbReference>
<dbReference type="GO" id="GO:0004222">
    <property type="term" value="F:metalloendopeptidase activity"/>
    <property type="evidence" value="ECO:0007669"/>
    <property type="project" value="UniProtKB-UniRule"/>
</dbReference>
<dbReference type="GO" id="GO:0008270">
    <property type="term" value="F:zinc ion binding"/>
    <property type="evidence" value="ECO:0007669"/>
    <property type="project" value="UniProtKB-UniRule"/>
</dbReference>
<keyword evidence="5 6" id="KW-0482">Metalloprotease</keyword>
<feature type="binding site" evidence="6">
    <location>
        <position position="328"/>
    </location>
    <ligand>
        <name>Zn(2+)</name>
        <dbReference type="ChEBI" id="CHEBI:29105"/>
        <note>catalytic</note>
    </ligand>
</feature>
<evidence type="ECO:0000259" key="9">
    <source>
        <dbReference type="PROSITE" id="PS51864"/>
    </source>
</evidence>
<feature type="binding site" evidence="6">
    <location>
        <position position="332"/>
    </location>
    <ligand>
        <name>Zn(2+)</name>
        <dbReference type="ChEBI" id="CHEBI:29105"/>
        <note>catalytic</note>
    </ligand>
</feature>
<evidence type="ECO:0000256" key="5">
    <source>
        <dbReference type="ARBA" id="ARBA00023049"/>
    </source>
</evidence>
<dbReference type="Gene3D" id="3.40.390.10">
    <property type="entry name" value="Collagenase (Catalytic Domain)"/>
    <property type="match status" value="1"/>
</dbReference>
<keyword evidence="3 6" id="KW-0378">Hydrolase</keyword>
<feature type="binding site" evidence="6">
    <location>
        <position position="338"/>
    </location>
    <ligand>
        <name>Zn(2+)</name>
        <dbReference type="ChEBI" id="CHEBI:29105"/>
        <note>catalytic</note>
    </ligand>
</feature>
<keyword evidence="12" id="KW-1185">Reference proteome</keyword>
<evidence type="ECO:0000313" key="10">
    <source>
        <dbReference type="EMBL" id="CAI4020119.1"/>
    </source>
</evidence>
<organism evidence="10">
    <name type="scientific">Cladocopium goreaui</name>
    <dbReference type="NCBI Taxonomy" id="2562237"/>
    <lineage>
        <taxon>Eukaryota</taxon>
        <taxon>Sar</taxon>
        <taxon>Alveolata</taxon>
        <taxon>Dinophyceae</taxon>
        <taxon>Suessiales</taxon>
        <taxon>Symbiodiniaceae</taxon>
        <taxon>Cladocopium</taxon>
    </lineage>
</organism>
<evidence type="ECO:0000256" key="2">
    <source>
        <dbReference type="ARBA" id="ARBA00022723"/>
    </source>
</evidence>
<dbReference type="SUPFAM" id="SSF55486">
    <property type="entry name" value="Metalloproteases ('zincins'), catalytic domain"/>
    <property type="match status" value="1"/>
</dbReference>
<evidence type="ECO:0000256" key="8">
    <source>
        <dbReference type="SAM" id="Phobius"/>
    </source>
</evidence>
<evidence type="ECO:0000256" key="7">
    <source>
        <dbReference type="RuleBase" id="RU361183"/>
    </source>
</evidence>
<dbReference type="OrthoDB" id="407804at2759"/>
<evidence type="ECO:0000313" key="12">
    <source>
        <dbReference type="Proteomes" id="UP001152797"/>
    </source>
</evidence>
<keyword evidence="8" id="KW-0812">Transmembrane</keyword>
<comment type="caution">
    <text evidence="10">The sequence shown here is derived from an EMBL/GenBank/DDBJ whole genome shotgun (WGS) entry which is preliminary data.</text>
</comment>
<keyword evidence="7" id="KW-0732">Signal</keyword>
<dbReference type="PANTHER" id="PTHR10127">
    <property type="entry name" value="DISCOIDIN, CUB, EGF, LAMININ , AND ZINC METALLOPROTEASE DOMAIN CONTAINING"/>
    <property type="match status" value="1"/>
</dbReference>
<keyword evidence="2 6" id="KW-0479">Metal-binding</keyword>
<dbReference type="SUPFAM" id="SSF57414">
    <property type="entry name" value="Hairpin loop containing domain-like"/>
    <property type="match status" value="1"/>
</dbReference>
<name>A0A9P1GRX0_9DINO</name>
<comment type="cofactor">
    <cofactor evidence="6 7">
        <name>Zn(2+)</name>
        <dbReference type="ChEBI" id="CHEBI:29105"/>
    </cofactor>
    <text evidence="6 7">Binds 1 zinc ion per subunit.</text>
</comment>
<dbReference type="EC" id="3.4.24.-" evidence="7"/>
<evidence type="ECO:0000256" key="4">
    <source>
        <dbReference type="ARBA" id="ARBA00022833"/>
    </source>
</evidence>
<dbReference type="InterPro" id="IPR006026">
    <property type="entry name" value="Peptidase_Metallo"/>
</dbReference>
<evidence type="ECO:0000313" key="11">
    <source>
        <dbReference type="EMBL" id="CAL1173494.1"/>
    </source>
</evidence>
<dbReference type="EMBL" id="CAMXCT030006790">
    <property type="protein sequence ID" value="CAL4807431.1"/>
    <property type="molecule type" value="Genomic_DNA"/>
</dbReference>
<dbReference type="InterPro" id="IPR001506">
    <property type="entry name" value="Peptidase_M12A"/>
</dbReference>
<dbReference type="SMART" id="SM00235">
    <property type="entry name" value="ZnMc"/>
    <property type="match status" value="1"/>
</dbReference>
<feature type="signal peptide" evidence="7">
    <location>
        <begin position="1"/>
        <end position="17"/>
    </location>
</feature>
<evidence type="ECO:0000256" key="1">
    <source>
        <dbReference type="ARBA" id="ARBA00022670"/>
    </source>
</evidence>
<evidence type="ECO:0000256" key="3">
    <source>
        <dbReference type="ARBA" id="ARBA00022801"/>
    </source>
</evidence>
<proteinExistence type="predicted"/>
<keyword evidence="8" id="KW-0472">Membrane</keyword>
<dbReference type="AlphaFoldDB" id="A0A9P1GRX0"/>
<dbReference type="InterPro" id="IPR024079">
    <property type="entry name" value="MetalloPept_cat_dom_sf"/>
</dbReference>
<dbReference type="Pfam" id="PF00024">
    <property type="entry name" value="PAN_1"/>
    <property type="match status" value="1"/>
</dbReference>
<dbReference type="GO" id="GO:0006508">
    <property type="term" value="P:proteolysis"/>
    <property type="evidence" value="ECO:0007669"/>
    <property type="project" value="UniProtKB-KW"/>
</dbReference>
<dbReference type="InterPro" id="IPR003609">
    <property type="entry name" value="Pan_app"/>
</dbReference>
<keyword evidence="4 6" id="KW-0862">Zinc</keyword>
<dbReference type="Pfam" id="PF01400">
    <property type="entry name" value="Astacin"/>
    <property type="match status" value="1"/>
</dbReference>
<sequence length="526" mass="57170">MCLWLLSLLATFVAVEGGDTCQQGFLYKERGIPTMTNLPNSEVCQQACSKNKYCSHFSYDLGDCWFLKAASGLKEKATAISGDKYCASSKDFMLDTETPEEKVRRIHEMIANLAHYVEENSQDVNAVKNAGHVKWSSQNGFLKEEGHDNLAKMLNSASMIFANAGGVSAYAGEIPTREDLDWLLTHTTGQEAVTEEIPPEERLPVGGDTPCNNLRGCGAAQGKSFGVGAPWTNAEVKYCLDPQLHLRAKEAALCGIRMISNALPGIRFTNVGSSGSSCSSNPAVFVTSSQSGCWANIGMARSNFFGFGGGQKLNLITPGCDDCGTATHEWLHAMGMAHEQSRPDRDQYIVISWQNIKSGMDSQFAIDRSADVHRPYDIRSIMHYGSTAFTNNGRPTISVKAQGYALYTTNPSEYRRYRPGQRMAMSEQDIEQLADLYDCVTPNNCMSQIGPSGPDARAVTVNPGPGGNMNGGGVQVITPFNMNLSSDQISFFVMFLVGGTVICCALSCVMSGMGMGTKTQPYRYVR</sequence>
<accession>A0A9P1GRX0</accession>
<dbReference type="EMBL" id="CAMXCT020006790">
    <property type="protein sequence ID" value="CAL1173494.1"/>
    <property type="molecule type" value="Genomic_DNA"/>
</dbReference>
<feature type="chain" id="PRO_5043082717" description="Metalloendopeptidase" evidence="7">
    <location>
        <begin position="18"/>
        <end position="526"/>
    </location>
</feature>
<feature type="active site" evidence="6">
    <location>
        <position position="329"/>
    </location>
</feature>
<dbReference type="PANTHER" id="PTHR10127:SF780">
    <property type="entry name" value="METALLOENDOPEPTIDASE"/>
    <property type="match status" value="1"/>
</dbReference>
<dbReference type="PRINTS" id="PR00480">
    <property type="entry name" value="ASTACIN"/>
</dbReference>
<feature type="transmembrane region" description="Helical" evidence="8">
    <location>
        <begin position="489"/>
        <end position="513"/>
    </location>
</feature>
<reference evidence="11" key="2">
    <citation type="submission" date="2024-04" db="EMBL/GenBank/DDBJ databases">
        <authorList>
            <person name="Chen Y."/>
            <person name="Shah S."/>
            <person name="Dougan E. K."/>
            <person name="Thang M."/>
            <person name="Chan C."/>
        </authorList>
    </citation>
    <scope>NUCLEOTIDE SEQUENCE [LARGE SCALE GENOMIC DNA]</scope>
</reference>
<dbReference type="Proteomes" id="UP001152797">
    <property type="component" value="Unassembled WGS sequence"/>
</dbReference>
<dbReference type="Gene3D" id="3.50.4.10">
    <property type="entry name" value="Hepatocyte Growth Factor"/>
    <property type="match status" value="1"/>
</dbReference>
<evidence type="ECO:0000256" key="6">
    <source>
        <dbReference type="PROSITE-ProRule" id="PRU01211"/>
    </source>
</evidence>